<evidence type="ECO:0000256" key="4">
    <source>
        <dbReference type="ARBA" id="ARBA00022478"/>
    </source>
</evidence>
<feature type="region of interest" description="Disordered" evidence="7">
    <location>
        <begin position="34"/>
        <end position="56"/>
    </location>
</feature>
<keyword evidence="5" id="KW-0804">Transcription</keyword>
<sequence>MEVIDPNLMPLSAFETYQLIRSMGTEQQEVIESYRTKQNGKSGPNDRASTVSSTDLEHLNPRNVQELIKNLTTHFQNLPQSKQDLGSVQRLLHFLRTSYGVFRPTNGPNRPITAQKCLTKAERLQICDLVPTEAVEIYLIVEECDSRFTEEEIEEILSEVRKSLYSTSPTDMADKASADRKVGSRRVKENGVDESLDDFDAVDYDEFGLKGYEDENEDGMLVDENGGGNDGFAQMGVEIDEVPD</sequence>
<protein>
    <recommendedName>
        <fullName evidence="3">DNA-directed RNA polymerase III subunit RPC9</fullName>
    </recommendedName>
</protein>
<dbReference type="PANTHER" id="PTHR15561:SF0">
    <property type="entry name" value="DNA-DIRECTED RNA POLYMERASE III SUBUNIT RPC9"/>
    <property type="match status" value="1"/>
</dbReference>
<comment type="similarity">
    <text evidence="2">Belongs to the eukaryotic RPC9 RNA polymerase subunit family.</text>
</comment>
<dbReference type="PANTHER" id="PTHR15561">
    <property type="entry name" value="CALCITONIN GENE-RELATED PEPTIDE-RECEPTOR COMPONENT PROTEIN"/>
    <property type="match status" value="1"/>
</dbReference>
<evidence type="ECO:0000256" key="2">
    <source>
        <dbReference type="ARBA" id="ARBA00006898"/>
    </source>
</evidence>
<feature type="compositionally biased region" description="Basic and acidic residues" evidence="7">
    <location>
        <begin position="172"/>
        <end position="189"/>
    </location>
</feature>
<feature type="compositionally biased region" description="Polar residues" evidence="7">
    <location>
        <begin position="34"/>
        <end position="54"/>
    </location>
</feature>
<evidence type="ECO:0000256" key="3">
    <source>
        <dbReference type="ARBA" id="ARBA00016672"/>
    </source>
</evidence>
<dbReference type="InterPro" id="IPR038846">
    <property type="entry name" value="RPC9"/>
</dbReference>
<dbReference type="InterPro" id="IPR010997">
    <property type="entry name" value="HRDC-like_sf"/>
</dbReference>
<dbReference type="InterPro" id="IPR038324">
    <property type="entry name" value="Rpb4/RPC9_sf"/>
</dbReference>
<evidence type="ECO:0000256" key="6">
    <source>
        <dbReference type="ARBA" id="ARBA00023242"/>
    </source>
</evidence>
<dbReference type="Proteomes" id="UP001153365">
    <property type="component" value="Unassembled WGS sequence"/>
</dbReference>
<keyword evidence="6" id="KW-0539">Nucleus</keyword>
<name>A0AAV0BE26_PHAPC</name>
<dbReference type="InterPro" id="IPR005574">
    <property type="entry name" value="Rpb4/RPC9"/>
</dbReference>
<accession>A0AAV0BE26</accession>
<reference evidence="9" key="1">
    <citation type="submission" date="2022-06" db="EMBL/GenBank/DDBJ databases">
        <authorList>
            <consortium name="SYNGENTA / RWTH Aachen University"/>
        </authorList>
    </citation>
    <scope>NUCLEOTIDE SEQUENCE</scope>
</reference>
<dbReference type="GO" id="GO:0006384">
    <property type="term" value="P:transcription initiation at RNA polymerase III promoter"/>
    <property type="evidence" value="ECO:0007669"/>
    <property type="project" value="InterPro"/>
</dbReference>
<dbReference type="GO" id="GO:0005666">
    <property type="term" value="C:RNA polymerase III complex"/>
    <property type="evidence" value="ECO:0007669"/>
    <property type="project" value="InterPro"/>
</dbReference>
<comment type="caution">
    <text evidence="9">The sequence shown here is derived from an EMBL/GenBank/DDBJ whole genome shotgun (WGS) entry which is preliminary data.</text>
</comment>
<dbReference type="SUPFAM" id="SSF47819">
    <property type="entry name" value="HRDC-like"/>
    <property type="match status" value="1"/>
</dbReference>
<feature type="region of interest" description="Disordered" evidence="7">
    <location>
        <begin position="168"/>
        <end position="189"/>
    </location>
</feature>
<comment type="subcellular location">
    <subcellularLocation>
        <location evidence="1">Nucleus</location>
    </subcellularLocation>
</comment>
<dbReference type="EMBL" id="CALTRL010005721">
    <property type="protein sequence ID" value="CAH7685429.1"/>
    <property type="molecule type" value="Genomic_DNA"/>
</dbReference>
<feature type="region of interest" description="Disordered" evidence="7">
    <location>
        <begin position="213"/>
        <end position="233"/>
    </location>
</feature>
<dbReference type="Gene3D" id="1.20.1250.40">
    <property type="match status" value="1"/>
</dbReference>
<evidence type="ECO:0000313" key="9">
    <source>
        <dbReference type="EMBL" id="CAH7685429.1"/>
    </source>
</evidence>
<dbReference type="Pfam" id="PF03874">
    <property type="entry name" value="RNA_pol_Rpb4"/>
    <property type="match status" value="1"/>
</dbReference>
<keyword evidence="4" id="KW-0240">DNA-directed RNA polymerase</keyword>
<evidence type="ECO:0000256" key="7">
    <source>
        <dbReference type="SAM" id="MobiDB-lite"/>
    </source>
</evidence>
<evidence type="ECO:0000313" key="10">
    <source>
        <dbReference type="Proteomes" id="UP001153365"/>
    </source>
</evidence>
<evidence type="ECO:0000259" key="8">
    <source>
        <dbReference type="SMART" id="SM00657"/>
    </source>
</evidence>
<feature type="domain" description="RNA polymerase Rpb4/RPC9 core" evidence="8">
    <location>
        <begin position="54"/>
        <end position="167"/>
    </location>
</feature>
<dbReference type="GO" id="GO:0000166">
    <property type="term" value="F:nucleotide binding"/>
    <property type="evidence" value="ECO:0007669"/>
    <property type="project" value="InterPro"/>
</dbReference>
<dbReference type="AlphaFoldDB" id="A0AAV0BE26"/>
<gene>
    <name evidence="9" type="ORF">PPACK8108_LOCUS19947</name>
</gene>
<proteinExistence type="inferred from homology"/>
<evidence type="ECO:0000256" key="1">
    <source>
        <dbReference type="ARBA" id="ARBA00004123"/>
    </source>
</evidence>
<evidence type="ECO:0000256" key="5">
    <source>
        <dbReference type="ARBA" id="ARBA00023163"/>
    </source>
</evidence>
<dbReference type="InterPro" id="IPR006590">
    <property type="entry name" value="RNA_pol_Rpb4/RPC9_core"/>
</dbReference>
<dbReference type="SMART" id="SM00657">
    <property type="entry name" value="RPOL4c"/>
    <property type="match status" value="1"/>
</dbReference>
<keyword evidence="10" id="KW-1185">Reference proteome</keyword>
<organism evidence="9 10">
    <name type="scientific">Phakopsora pachyrhizi</name>
    <name type="common">Asian soybean rust disease fungus</name>
    <dbReference type="NCBI Taxonomy" id="170000"/>
    <lineage>
        <taxon>Eukaryota</taxon>
        <taxon>Fungi</taxon>
        <taxon>Dikarya</taxon>
        <taxon>Basidiomycota</taxon>
        <taxon>Pucciniomycotina</taxon>
        <taxon>Pucciniomycetes</taxon>
        <taxon>Pucciniales</taxon>
        <taxon>Phakopsoraceae</taxon>
        <taxon>Phakopsora</taxon>
    </lineage>
</organism>